<feature type="chain" id="PRO_5039523705" evidence="2">
    <location>
        <begin position="20"/>
        <end position="591"/>
    </location>
</feature>
<evidence type="ECO:0000256" key="2">
    <source>
        <dbReference type="SAM" id="SignalP"/>
    </source>
</evidence>
<dbReference type="PANTHER" id="PTHR30290:SF83">
    <property type="entry name" value="ABC TRANSPORTER SUBSTRATE-BINDING PROTEIN"/>
    <property type="match status" value="1"/>
</dbReference>
<evidence type="ECO:0000313" key="4">
    <source>
        <dbReference type="EMBL" id="NYE38393.1"/>
    </source>
</evidence>
<dbReference type="Gene3D" id="3.40.190.10">
    <property type="entry name" value="Periplasmic binding protein-like II"/>
    <property type="match status" value="1"/>
</dbReference>
<organism evidence="4 5">
    <name type="scientific">Nocardioides cavernae</name>
    <dbReference type="NCBI Taxonomy" id="1921566"/>
    <lineage>
        <taxon>Bacteria</taxon>
        <taxon>Bacillati</taxon>
        <taxon>Actinomycetota</taxon>
        <taxon>Actinomycetes</taxon>
        <taxon>Propionibacteriales</taxon>
        <taxon>Nocardioidaceae</taxon>
        <taxon>Nocardioides</taxon>
    </lineage>
</organism>
<dbReference type="InterPro" id="IPR000914">
    <property type="entry name" value="SBP_5_dom"/>
</dbReference>
<evidence type="ECO:0000313" key="5">
    <source>
        <dbReference type="Proteomes" id="UP000549911"/>
    </source>
</evidence>
<dbReference type="SUPFAM" id="SSF53850">
    <property type="entry name" value="Periplasmic binding protein-like II"/>
    <property type="match status" value="1"/>
</dbReference>
<dbReference type="AlphaFoldDB" id="A0A7Y9H5P5"/>
<sequence length="591" mass="63911">MRGALVGAVLAGASLVTLAACTGGPTWKADRPGKATARTFGVQPAGTKDPRRRGPARAVDGATTGGTITVYLPGAQGPDTLDPAEAWSATSNPIQQALVSRSLTQFVRGERGEPVLVPDLAVDLGTPNDDFTEWTFTIRDDATWQDGSPVTPQEVAFGICRTLDTEVFAFGPGTEYSTRYFAGADDYDGPYSEADPRCEDWDGVRVVGQDVTISMDVPFPDMDYLAAAMAMGPVPFGAASDPVRYAHHPMANGPYEVERWEPEEELVLVRNDAWDPGSDPGRHQYADRFVFKFSQDQAKVDEILLSGSPAGRAALSTSVGADRYGEAQSRLGERLVQQASQCITTLTPDYRRITDVRVRKALAYAYPYRDTWIAAGEVPGVTRQPAGTIMPPGMAGRRDFQVDGEQITYDPVKARALLAEAGFADEPYEITMAYDETDVVASAAHAQVVTGLETGGFEVRSIPVQQPLYGIWLDPDNEVNQKLNLRAVNWCPTWPSGSALLPPLLKGGAPYNTAHFDEPAIDAAMDEIVELPIEAQPAAWGELDERILTDYFPIIPTAHVNRLFAFGEDIGNPSGDGSSGTPNYKDLYVVR</sequence>
<dbReference type="GO" id="GO:0043190">
    <property type="term" value="C:ATP-binding cassette (ABC) transporter complex"/>
    <property type="evidence" value="ECO:0007669"/>
    <property type="project" value="InterPro"/>
</dbReference>
<dbReference type="GO" id="GO:1904680">
    <property type="term" value="F:peptide transmembrane transporter activity"/>
    <property type="evidence" value="ECO:0007669"/>
    <property type="project" value="TreeGrafter"/>
</dbReference>
<dbReference type="Gene3D" id="3.10.105.10">
    <property type="entry name" value="Dipeptide-binding Protein, Domain 3"/>
    <property type="match status" value="1"/>
</dbReference>
<dbReference type="Proteomes" id="UP000549911">
    <property type="component" value="Unassembled WGS sequence"/>
</dbReference>
<reference evidence="4 5" key="1">
    <citation type="submission" date="2020-07" db="EMBL/GenBank/DDBJ databases">
        <authorList>
            <person name="Partida-Martinez L."/>
            <person name="Huntemann M."/>
            <person name="Clum A."/>
            <person name="Wang J."/>
            <person name="Palaniappan K."/>
            <person name="Ritter S."/>
            <person name="Chen I.-M."/>
            <person name="Stamatis D."/>
            <person name="Reddy T."/>
            <person name="O'Malley R."/>
            <person name="Daum C."/>
            <person name="Shapiro N."/>
            <person name="Ivanova N."/>
            <person name="Kyrpides N."/>
            <person name="Woyke T."/>
        </authorList>
    </citation>
    <scope>NUCLEOTIDE SEQUENCE [LARGE SCALE GENOMIC DNA]</scope>
    <source>
        <strain evidence="4 5">AT2.17</strain>
    </source>
</reference>
<feature type="domain" description="Solute-binding protein family 5" evidence="3">
    <location>
        <begin position="116"/>
        <end position="508"/>
    </location>
</feature>
<comment type="caution">
    <text evidence="4">The sequence shown here is derived from an EMBL/GenBank/DDBJ whole genome shotgun (WGS) entry which is preliminary data.</text>
</comment>
<keyword evidence="2" id="KW-0732">Signal</keyword>
<dbReference type="InterPro" id="IPR039424">
    <property type="entry name" value="SBP_5"/>
</dbReference>
<gene>
    <name evidence="4" type="ORF">F4692_003541</name>
</gene>
<accession>A0A7Y9H5P5</accession>
<dbReference type="GO" id="GO:0015833">
    <property type="term" value="P:peptide transport"/>
    <property type="evidence" value="ECO:0007669"/>
    <property type="project" value="TreeGrafter"/>
</dbReference>
<protein>
    <submittedName>
        <fullName evidence="4">Peptide/nickel transport system substrate-binding protein</fullName>
    </submittedName>
</protein>
<keyword evidence="5" id="KW-1185">Reference proteome</keyword>
<dbReference type="PANTHER" id="PTHR30290">
    <property type="entry name" value="PERIPLASMIC BINDING COMPONENT OF ABC TRANSPORTER"/>
    <property type="match status" value="1"/>
</dbReference>
<dbReference type="Pfam" id="PF00496">
    <property type="entry name" value="SBP_bac_5"/>
    <property type="match status" value="1"/>
</dbReference>
<feature type="region of interest" description="Disordered" evidence="1">
    <location>
        <begin position="39"/>
        <end position="62"/>
    </location>
</feature>
<dbReference type="PROSITE" id="PS51257">
    <property type="entry name" value="PROKAR_LIPOPROTEIN"/>
    <property type="match status" value="1"/>
</dbReference>
<proteinExistence type="predicted"/>
<dbReference type="InterPro" id="IPR030678">
    <property type="entry name" value="Peptide/Ni-bd"/>
</dbReference>
<dbReference type="GO" id="GO:0042597">
    <property type="term" value="C:periplasmic space"/>
    <property type="evidence" value="ECO:0007669"/>
    <property type="project" value="UniProtKB-ARBA"/>
</dbReference>
<reference evidence="4 5" key="2">
    <citation type="submission" date="2020-08" db="EMBL/GenBank/DDBJ databases">
        <title>The Agave Microbiome: Exploring the role of microbial communities in plant adaptations to desert environments.</title>
        <authorList>
            <person name="Partida-Martinez L.P."/>
        </authorList>
    </citation>
    <scope>NUCLEOTIDE SEQUENCE [LARGE SCALE GENOMIC DNA]</scope>
    <source>
        <strain evidence="4 5">AT2.17</strain>
    </source>
</reference>
<name>A0A7Y9H5P5_9ACTN</name>
<dbReference type="EMBL" id="JACCBW010000004">
    <property type="protein sequence ID" value="NYE38393.1"/>
    <property type="molecule type" value="Genomic_DNA"/>
</dbReference>
<evidence type="ECO:0000259" key="3">
    <source>
        <dbReference type="Pfam" id="PF00496"/>
    </source>
</evidence>
<dbReference type="PIRSF" id="PIRSF002741">
    <property type="entry name" value="MppA"/>
    <property type="match status" value="1"/>
</dbReference>
<evidence type="ECO:0000256" key="1">
    <source>
        <dbReference type="SAM" id="MobiDB-lite"/>
    </source>
</evidence>
<dbReference type="RefSeq" id="WP_179621014.1">
    <property type="nucleotide sequence ID" value="NZ_JACCBW010000004.1"/>
</dbReference>
<feature type="signal peptide" evidence="2">
    <location>
        <begin position="1"/>
        <end position="19"/>
    </location>
</feature>